<feature type="compositionally biased region" description="Basic and acidic residues" evidence="2">
    <location>
        <begin position="51"/>
        <end position="60"/>
    </location>
</feature>
<evidence type="ECO:0000313" key="4">
    <source>
        <dbReference type="Proteomes" id="UP000794436"/>
    </source>
</evidence>
<evidence type="ECO:0000256" key="2">
    <source>
        <dbReference type="SAM" id="MobiDB-lite"/>
    </source>
</evidence>
<feature type="region of interest" description="Disordered" evidence="2">
    <location>
        <begin position="19"/>
        <end position="60"/>
    </location>
</feature>
<feature type="coiled-coil region" evidence="1">
    <location>
        <begin position="114"/>
        <end position="141"/>
    </location>
</feature>
<evidence type="ECO:0000256" key="1">
    <source>
        <dbReference type="SAM" id="Coils"/>
    </source>
</evidence>
<accession>A0A8K1CA73</accession>
<dbReference type="Proteomes" id="UP000794436">
    <property type="component" value="Unassembled WGS sequence"/>
</dbReference>
<proteinExistence type="predicted"/>
<gene>
    <name evidence="3" type="ORF">Poli38472_007133</name>
</gene>
<dbReference type="EMBL" id="SPLM01000110">
    <property type="protein sequence ID" value="TMW58988.1"/>
    <property type="molecule type" value="Genomic_DNA"/>
</dbReference>
<dbReference type="AlphaFoldDB" id="A0A8K1CA73"/>
<keyword evidence="4" id="KW-1185">Reference proteome</keyword>
<reference evidence="3" key="1">
    <citation type="submission" date="2019-03" db="EMBL/GenBank/DDBJ databases">
        <title>Long read genome sequence of the mycoparasitic Pythium oligandrum ATCC 38472 isolated from sugarbeet rhizosphere.</title>
        <authorList>
            <person name="Gaulin E."/>
        </authorList>
    </citation>
    <scope>NUCLEOTIDE SEQUENCE</scope>
    <source>
        <strain evidence="3">ATCC 38472_TT</strain>
    </source>
</reference>
<protein>
    <submittedName>
        <fullName evidence="3">Uncharacterized protein</fullName>
    </submittedName>
</protein>
<evidence type="ECO:0000313" key="3">
    <source>
        <dbReference type="EMBL" id="TMW58988.1"/>
    </source>
</evidence>
<sequence>MDVNEEVTSLDPLLAFLDGCDGDVGGSNSPSDGSKPCESKRGRSGQQRHQRSGEKQETVKHELARLRQEADELQAQMEHLKRNMLQTHGRKEYAQRLQSFEERMRLVRAWKRIVARHFDRRRAAEEENDRLKRQILKQRLALTRFQRAMQQELVAAMIPTPAASSRLLPSWTTTSDDSDPRQLMSILAELLANMKAAYDDTGALLQTAQSLCSKREQSGTRLVPLSSNQVMVEVFDIRVVPFEFHAVGECNWNLGVKSLCSVKDLMREVTEVDGRETIFSTQLVGISGSTILPDVISLRRHASFQRFFDKERAVIVQSGRSQSVHSEDSQSSGLTLTETHWSVFQPSGTGNELCLLTSSSRYLLQIERDLPFTKDGVSSTSEYFTTHTRACVDAVVTHVEDQLLEQCL</sequence>
<organism evidence="3 4">
    <name type="scientific">Pythium oligandrum</name>
    <name type="common">Mycoparasitic fungus</name>
    <dbReference type="NCBI Taxonomy" id="41045"/>
    <lineage>
        <taxon>Eukaryota</taxon>
        <taxon>Sar</taxon>
        <taxon>Stramenopiles</taxon>
        <taxon>Oomycota</taxon>
        <taxon>Peronosporomycetes</taxon>
        <taxon>Pythiales</taxon>
        <taxon>Pythiaceae</taxon>
        <taxon>Pythium</taxon>
    </lineage>
</organism>
<keyword evidence="1" id="KW-0175">Coiled coil</keyword>
<comment type="caution">
    <text evidence="3">The sequence shown here is derived from an EMBL/GenBank/DDBJ whole genome shotgun (WGS) entry which is preliminary data.</text>
</comment>
<name>A0A8K1CA73_PYTOL</name>